<evidence type="ECO:0000313" key="1">
    <source>
        <dbReference type="EMBL" id="KAK9162561.1"/>
    </source>
</evidence>
<name>A0AAP0L1C7_9MAGN</name>
<keyword evidence="2" id="KW-1185">Reference proteome</keyword>
<evidence type="ECO:0000313" key="2">
    <source>
        <dbReference type="Proteomes" id="UP001420932"/>
    </source>
</evidence>
<dbReference type="AlphaFoldDB" id="A0AAP0L1C7"/>
<gene>
    <name evidence="1" type="ORF">Syun_003463</name>
</gene>
<dbReference type="EMBL" id="JBBNAF010000002">
    <property type="protein sequence ID" value="KAK9162561.1"/>
    <property type="molecule type" value="Genomic_DNA"/>
</dbReference>
<sequence length="81" mass="9230">MDKGSRYGFFFASLVIRGTSNERLGSLSLWLPTMEANKFYVGKGPSMARDFLWEGYFMDVISYPLSEGVHYCDRPSSSSRK</sequence>
<organism evidence="1 2">
    <name type="scientific">Stephania yunnanensis</name>
    <dbReference type="NCBI Taxonomy" id="152371"/>
    <lineage>
        <taxon>Eukaryota</taxon>
        <taxon>Viridiplantae</taxon>
        <taxon>Streptophyta</taxon>
        <taxon>Embryophyta</taxon>
        <taxon>Tracheophyta</taxon>
        <taxon>Spermatophyta</taxon>
        <taxon>Magnoliopsida</taxon>
        <taxon>Ranunculales</taxon>
        <taxon>Menispermaceae</taxon>
        <taxon>Menispermoideae</taxon>
        <taxon>Cissampelideae</taxon>
        <taxon>Stephania</taxon>
    </lineage>
</organism>
<dbReference type="Proteomes" id="UP001420932">
    <property type="component" value="Unassembled WGS sequence"/>
</dbReference>
<protein>
    <submittedName>
        <fullName evidence="1">Uncharacterized protein</fullName>
    </submittedName>
</protein>
<reference evidence="1 2" key="1">
    <citation type="submission" date="2024-01" db="EMBL/GenBank/DDBJ databases">
        <title>Genome assemblies of Stephania.</title>
        <authorList>
            <person name="Yang L."/>
        </authorList>
    </citation>
    <scope>NUCLEOTIDE SEQUENCE [LARGE SCALE GENOMIC DNA]</scope>
    <source>
        <strain evidence="1">YNDBR</strain>
        <tissue evidence="1">Leaf</tissue>
    </source>
</reference>
<proteinExistence type="predicted"/>
<accession>A0AAP0L1C7</accession>
<comment type="caution">
    <text evidence="1">The sequence shown here is derived from an EMBL/GenBank/DDBJ whole genome shotgun (WGS) entry which is preliminary data.</text>
</comment>